<accession>A0ABU9R2F1</accession>
<evidence type="ECO:0000313" key="2">
    <source>
        <dbReference type="Proteomes" id="UP001481677"/>
    </source>
</evidence>
<organism evidence="1 2">
    <name type="scientific">Paraburkholderia azotifigens</name>
    <dbReference type="NCBI Taxonomy" id="2057004"/>
    <lineage>
        <taxon>Bacteria</taxon>
        <taxon>Pseudomonadati</taxon>
        <taxon>Pseudomonadota</taxon>
        <taxon>Betaproteobacteria</taxon>
        <taxon>Burkholderiales</taxon>
        <taxon>Burkholderiaceae</taxon>
        <taxon>Paraburkholderia</taxon>
    </lineage>
</organism>
<comment type="caution">
    <text evidence="1">The sequence shown here is derived from an EMBL/GenBank/DDBJ whole genome shotgun (WGS) entry which is preliminary data.</text>
</comment>
<protein>
    <submittedName>
        <fullName evidence="1">Uncharacterized protein</fullName>
    </submittedName>
</protein>
<evidence type="ECO:0000313" key="1">
    <source>
        <dbReference type="EMBL" id="MEM5341230.1"/>
    </source>
</evidence>
<proteinExistence type="predicted"/>
<sequence>METGVRAIAVNAIFGIVYASLARTAIGEGVRQYAPGTDNADALWRKTEDMVGETF</sequence>
<dbReference type="EMBL" id="JAZHGA010000010">
    <property type="protein sequence ID" value="MEM5341230.1"/>
    <property type="molecule type" value="Genomic_DNA"/>
</dbReference>
<dbReference type="Proteomes" id="UP001481677">
    <property type="component" value="Unassembled WGS sequence"/>
</dbReference>
<reference evidence="1 2" key="1">
    <citation type="submission" date="2024-01" db="EMBL/GenBank/DDBJ databases">
        <title>The diversity of rhizobia nodulating Mimosa spp. in eleven states of Brazil covering several biomes is determined by host plant, location, and edaphic factors.</title>
        <authorList>
            <person name="Rouws L."/>
            <person name="Barauna A."/>
            <person name="Beukes C."/>
            <person name="De Faria S.M."/>
            <person name="Gross E."/>
            <person name="Dos Reis Junior F.B."/>
            <person name="Simon M."/>
            <person name="Maluk M."/>
            <person name="Odee D.W."/>
            <person name="Kenicer G."/>
            <person name="Young J.P.W."/>
            <person name="Reis V.M."/>
            <person name="Zilli J."/>
            <person name="James E.K."/>
        </authorList>
    </citation>
    <scope>NUCLEOTIDE SEQUENCE [LARGE SCALE GENOMIC DNA]</scope>
    <source>
        <strain evidence="1 2">JPY530</strain>
    </source>
</reference>
<name>A0ABU9R2F1_9BURK</name>
<dbReference type="RefSeq" id="WP_155995445.1">
    <property type="nucleotide sequence ID" value="NZ_JAZHFZ010000008.1"/>
</dbReference>
<keyword evidence="2" id="KW-1185">Reference proteome</keyword>
<gene>
    <name evidence="1" type="ORF">V4C56_16565</name>
</gene>